<accession>A0A5B7TS02</accession>
<dbReference type="KEGG" id="fbe:FF125_05765"/>
<dbReference type="Proteomes" id="UP000306229">
    <property type="component" value="Chromosome"/>
</dbReference>
<sequence>MKTYVNTVFGVMFFLCMTIIQAQNSDSTNDRFPFEYNERSKTTEVSLIWDKVYTNLYASFMNEDNVIILHSYSSATGKKEYNMKLSKERGNAVKKFLVNNGVEASRIKIQPHGEPNIENYDDDYAGDRNVIPEFKRRTTEKSKDFIDAFKSKETLDDDINEGHKIFLKIVNPYVTYIKNKYHLQELPGPGRPSKDVNEFLKQTKEVFDDAKGAYGDATTGDYKNLAEVVGNYGAASFIDLFTSLQAGKVAKNRKLLYDVIGEAFATECFPNYNANIEDCTIIEKFLFYSVKYKVSGLSNLKKYKLRVRFVAGKTHTMSTFPRSYRFERSMDDYSMFMANIRHYFALSDTRYKD</sequence>
<protein>
    <recommendedName>
        <fullName evidence="2">OmpA-like domain-containing protein</fullName>
    </recommendedName>
</protein>
<dbReference type="InterPro" id="IPR006665">
    <property type="entry name" value="OmpA-like"/>
</dbReference>
<dbReference type="InterPro" id="IPR036737">
    <property type="entry name" value="OmpA-like_sf"/>
</dbReference>
<feature type="domain" description="OmpA-like" evidence="2">
    <location>
        <begin position="60"/>
        <end position="118"/>
    </location>
</feature>
<evidence type="ECO:0000259" key="2">
    <source>
        <dbReference type="Pfam" id="PF00691"/>
    </source>
</evidence>
<dbReference type="Pfam" id="PF00691">
    <property type="entry name" value="OmpA"/>
    <property type="match status" value="1"/>
</dbReference>
<name>A0A5B7TS02_9FLAO</name>
<proteinExistence type="predicted"/>
<evidence type="ECO:0000313" key="4">
    <source>
        <dbReference type="Proteomes" id="UP000306229"/>
    </source>
</evidence>
<evidence type="ECO:0000256" key="1">
    <source>
        <dbReference type="SAM" id="SignalP"/>
    </source>
</evidence>
<dbReference type="RefSeq" id="WP_138948877.1">
    <property type="nucleotide sequence ID" value="NZ_CP040749.1"/>
</dbReference>
<gene>
    <name evidence="3" type="ORF">FF125_05765</name>
</gene>
<dbReference type="SUPFAM" id="SSF103088">
    <property type="entry name" value="OmpA-like"/>
    <property type="match status" value="1"/>
</dbReference>
<keyword evidence="4" id="KW-1185">Reference proteome</keyword>
<dbReference type="EMBL" id="CP040749">
    <property type="protein sequence ID" value="QCX37963.1"/>
    <property type="molecule type" value="Genomic_DNA"/>
</dbReference>
<keyword evidence="1" id="KW-0732">Signal</keyword>
<feature type="chain" id="PRO_5022861640" description="OmpA-like domain-containing protein" evidence="1">
    <location>
        <begin position="23"/>
        <end position="353"/>
    </location>
</feature>
<organism evidence="3 4">
    <name type="scientific">Aureibaculum algae</name>
    <dbReference type="NCBI Taxonomy" id="2584122"/>
    <lineage>
        <taxon>Bacteria</taxon>
        <taxon>Pseudomonadati</taxon>
        <taxon>Bacteroidota</taxon>
        <taxon>Flavobacteriia</taxon>
        <taxon>Flavobacteriales</taxon>
        <taxon>Flavobacteriaceae</taxon>
        <taxon>Aureibaculum</taxon>
    </lineage>
</organism>
<reference evidence="3 4" key="1">
    <citation type="submission" date="2019-05" db="EMBL/GenBank/DDBJ databases">
        <title>Algicella ahnfeltiae gen. nov., sp. nov., a novel marine bacterium of the family Flavobacteriaceae isolated from a red alga.</title>
        <authorList>
            <person name="Nedashkovskaya O.I."/>
            <person name="Kukhlevskiy A.D."/>
            <person name="Kim S.-G."/>
            <person name="Zhukova N.V."/>
            <person name="Mikhailov V.V."/>
        </authorList>
    </citation>
    <scope>NUCLEOTIDE SEQUENCE [LARGE SCALE GENOMIC DNA]</scope>
    <source>
        <strain evidence="3 4">10Alg115</strain>
    </source>
</reference>
<dbReference type="OrthoDB" id="719419at2"/>
<feature type="signal peptide" evidence="1">
    <location>
        <begin position="1"/>
        <end position="22"/>
    </location>
</feature>
<dbReference type="AlphaFoldDB" id="A0A5B7TS02"/>
<dbReference type="Gene3D" id="3.30.1330.60">
    <property type="entry name" value="OmpA-like domain"/>
    <property type="match status" value="1"/>
</dbReference>
<evidence type="ECO:0000313" key="3">
    <source>
        <dbReference type="EMBL" id="QCX37963.1"/>
    </source>
</evidence>